<name>A0ABZ0UTZ8_9RICK</name>
<organism evidence="3 4">
    <name type="scientific">Candidatus Trichorickettsia mobilis</name>
    <dbReference type="NCBI Taxonomy" id="1346319"/>
    <lineage>
        <taxon>Bacteria</taxon>
        <taxon>Pseudomonadati</taxon>
        <taxon>Pseudomonadota</taxon>
        <taxon>Alphaproteobacteria</taxon>
        <taxon>Rickettsiales</taxon>
        <taxon>Rickettsiaceae</taxon>
        <taxon>Rickettsieae</taxon>
        <taxon>Candidatus Trichorickettsia</taxon>
    </lineage>
</organism>
<dbReference type="PROSITE" id="PS00892">
    <property type="entry name" value="HIT_1"/>
    <property type="match status" value="1"/>
</dbReference>
<dbReference type="Gene3D" id="3.30.428.10">
    <property type="entry name" value="HIT-like"/>
    <property type="match status" value="1"/>
</dbReference>
<dbReference type="InterPro" id="IPR011146">
    <property type="entry name" value="HIT-like"/>
</dbReference>
<evidence type="ECO:0000313" key="4">
    <source>
        <dbReference type="Proteomes" id="UP001326613"/>
    </source>
</evidence>
<dbReference type="Pfam" id="PF01230">
    <property type="entry name" value="HIT"/>
    <property type="match status" value="1"/>
</dbReference>
<feature type="domain" description="HIT" evidence="2">
    <location>
        <begin position="11"/>
        <end position="123"/>
    </location>
</feature>
<evidence type="ECO:0000256" key="1">
    <source>
        <dbReference type="PROSITE-ProRule" id="PRU00464"/>
    </source>
</evidence>
<reference evidence="3 4" key="1">
    <citation type="submission" date="2022-10" db="EMBL/GenBank/DDBJ databases">
        <title>Host association and intracellularity evolved multiple times independently in the Rickettsiales.</title>
        <authorList>
            <person name="Castelli M."/>
            <person name="Nardi T."/>
            <person name="Gammuto L."/>
            <person name="Bellinzona G."/>
            <person name="Sabaneyeva E."/>
            <person name="Potekhin A."/>
            <person name="Serra V."/>
            <person name="Petroni G."/>
            <person name="Sassera D."/>
        </authorList>
    </citation>
    <scope>NUCLEOTIDE SEQUENCE [LARGE SCALE GENOMIC DNA]</scope>
    <source>
        <strain evidence="3 4">Kr 154-4</strain>
    </source>
</reference>
<dbReference type="PRINTS" id="PR00332">
    <property type="entry name" value="HISTRIAD"/>
</dbReference>
<evidence type="ECO:0000313" key="3">
    <source>
        <dbReference type="EMBL" id="WPY00567.1"/>
    </source>
</evidence>
<dbReference type="InterPro" id="IPR036265">
    <property type="entry name" value="HIT-like_sf"/>
</dbReference>
<dbReference type="Proteomes" id="UP001326613">
    <property type="component" value="Chromosome"/>
</dbReference>
<keyword evidence="4" id="KW-1185">Reference proteome</keyword>
<dbReference type="PROSITE" id="PS51084">
    <property type="entry name" value="HIT_2"/>
    <property type="match status" value="1"/>
</dbReference>
<dbReference type="InterPro" id="IPR001310">
    <property type="entry name" value="Histidine_triad_HIT"/>
</dbReference>
<dbReference type="RefSeq" id="WP_323738623.1">
    <property type="nucleotide sequence ID" value="NZ_CP112932.1"/>
</dbReference>
<proteinExistence type="predicted"/>
<gene>
    <name evidence="3" type="ORF">Trichorick_00448</name>
</gene>
<sequence length="123" mass="13857">MTSSLYDENNIFAQIIAGKIPAKKLYEDDQILAIHDINPVAPIHVLVLPKGHYIDYSDFIQKASAELIKHYFIKIDEIIQLLDLSTMGYRLITNKGSEAGQTIFHFHTHIIGGRQLVGRVGNL</sequence>
<dbReference type="InterPro" id="IPR019808">
    <property type="entry name" value="Histidine_triad_CS"/>
</dbReference>
<accession>A0ABZ0UTZ8</accession>
<feature type="short sequence motif" description="Histidine triad motif" evidence="1">
    <location>
        <begin position="105"/>
        <end position="109"/>
    </location>
</feature>
<dbReference type="EMBL" id="CP112932">
    <property type="protein sequence ID" value="WPY00567.1"/>
    <property type="molecule type" value="Genomic_DNA"/>
</dbReference>
<dbReference type="PANTHER" id="PTHR23089">
    <property type="entry name" value="HISTIDINE TRIAD HIT PROTEIN"/>
    <property type="match status" value="1"/>
</dbReference>
<dbReference type="SUPFAM" id="SSF54197">
    <property type="entry name" value="HIT-like"/>
    <property type="match status" value="1"/>
</dbReference>
<evidence type="ECO:0000259" key="2">
    <source>
        <dbReference type="PROSITE" id="PS51084"/>
    </source>
</evidence>
<protein>
    <submittedName>
        <fullName evidence="3">HIT domain-containing protein</fullName>
    </submittedName>
</protein>